<reference evidence="2" key="1">
    <citation type="submission" date="2023-07" db="EMBL/GenBank/DDBJ databases">
        <title>30 novel species of actinomycetes from the DSMZ collection.</title>
        <authorList>
            <person name="Nouioui I."/>
        </authorList>
    </citation>
    <scope>NUCLEOTIDE SEQUENCE [LARGE SCALE GENOMIC DNA]</scope>
    <source>
        <strain evidence="2">DSM 45834</strain>
    </source>
</reference>
<proteinExistence type="predicted"/>
<gene>
    <name evidence="1" type="ORF">RM445_01225</name>
</gene>
<keyword evidence="2" id="KW-1185">Reference proteome</keyword>
<protein>
    <recommendedName>
        <fullName evidence="3">XRE family transcriptional regulator</fullName>
    </recommendedName>
</protein>
<organism evidence="1 2">
    <name type="scientific">Pseudonocardia charpentierae</name>
    <dbReference type="NCBI Taxonomy" id="3075545"/>
    <lineage>
        <taxon>Bacteria</taxon>
        <taxon>Bacillati</taxon>
        <taxon>Actinomycetota</taxon>
        <taxon>Actinomycetes</taxon>
        <taxon>Pseudonocardiales</taxon>
        <taxon>Pseudonocardiaceae</taxon>
        <taxon>Pseudonocardia</taxon>
    </lineage>
</organism>
<dbReference type="RefSeq" id="WP_311554044.1">
    <property type="nucleotide sequence ID" value="NZ_JAVREJ010000001.1"/>
</dbReference>
<accession>A0ABU2N304</accession>
<name>A0ABU2N304_9PSEU</name>
<evidence type="ECO:0000313" key="2">
    <source>
        <dbReference type="Proteomes" id="UP001183202"/>
    </source>
</evidence>
<evidence type="ECO:0008006" key="3">
    <source>
        <dbReference type="Google" id="ProtNLM"/>
    </source>
</evidence>
<evidence type="ECO:0000313" key="1">
    <source>
        <dbReference type="EMBL" id="MDT0348145.1"/>
    </source>
</evidence>
<sequence length="432" mass="47299">MTAPRTLLEALVRQRQLSWDEAASAVSDAAREHGERSLSLSSRHLARLARRERQGDAQPNPATCRALQYAFGRSIDELLAPYAQGELVVVGSGHIEPAPRTSEVLKVAADRARRFMSNLQTMSDETLALVQEDVRDLVRSYPTRPLTEVLGHMISLQDTLFRLLEQPQRPNHSRQLYFMAAVVGGLLAKASHDLADPHAALAQSRTAWLCAEHADHDGARAWICGLQALVSYWARRPHDSIRYAQRGAVFAERAGNSSTVWLAASEGRAWGLLGHAAQAHAAIARAERAWSTVRQDEMDEMGGVATFSRPRQLYFAADALAWLPDQAAAAQDYSTEAVTAYADPADPDWAFGDAAGSRADLAIARVRQHEVDGAAEILAPVLGLPVEQRINGIVHSVQRVHAALDGTTSAEGVELQERIEEYTRAPLRSLPR</sequence>
<dbReference type="Proteomes" id="UP001183202">
    <property type="component" value="Unassembled WGS sequence"/>
</dbReference>
<comment type="caution">
    <text evidence="1">The sequence shown here is derived from an EMBL/GenBank/DDBJ whole genome shotgun (WGS) entry which is preliminary data.</text>
</comment>
<dbReference type="EMBL" id="JAVREJ010000001">
    <property type="protein sequence ID" value="MDT0348145.1"/>
    <property type="molecule type" value="Genomic_DNA"/>
</dbReference>